<organism evidence="5 6">
    <name type="scientific">Noviluteimonas gilva</name>
    <dbReference type="NCBI Taxonomy" id="2682097"/>
    <lineage>
        <taxon>Bacteria</taxon>
        <taxon>Pseudomonadati</taxon>
        <taxon>Pseudomonadota</taxon>
        <taxon>Gammaproteobacteria</taxon>
        <taxon>Lysobacterales</taxon>
        <taxon>Lysobacteraceae</taxon>
        <taxon>Noviluteimonas</taxon>
    </lineage>
</organism>
<reference evidence="5 6" key="1">
    <citation type="submission" date="2019-12" db="EMBL/GenBank/DDBJ databases">
        <authorList>
            <person name="Xu J."/>
        </authorList>
    </citation>
    <scope>NUCLEOTIDE SEQUENCE [LARGE SCALE GENOMIC DNA]</scope>
    <source>
        <strain evidence="5 6">HX-5-24</strain>
    </source>
</reference>
<dbReference type="PROSITE" id="PS51318">
    <property type="entry name" value="TAT"/>
    <property type="match status" value="1"/>
</dbReference>
<name>A0A7C9HK97_9GAMM</name>
<feature type="domain" description="NAD-dependent epimerase/dehydratase" evidence="4">
    <location>
        <begin position="43"/>
        <end position="258"/>
    </location>
</feature>
<evidence type="ECO:0000313" key="5">
    <source>
        <dbReference type="EMBL" id="MUV12717.1"/>
    </source>
</evidence>
<dbReference type="InterPro" id="IPR036291">
    <property type="entry name" value="NAD(P)-bd_dom_sf"/>
</dbReference>
<keyword evidence="6" id="KW-1185">Reference proteome</keyword>
<dbReference type="Pfam" id="PF01370">
    <property type="entry name" value="Epimerase"/>
    <property type="match status" value="1"/>
</dbReference>
<dbReference type="SUPFAM" id="SSF51735">
    <property type="entry name" value="NAD(P)-binding Rossmann-fold domains"/>
    <property type="match status" value="1"/>
</dbReference>
<dbReference type="AlphaFoldDB" id="A0A7C9HK97"/>
<proteinExistence type="predicted"/>
<accession>A0A7C9HK97</accession>
<dbReference type="Gene3D" id="3.40.50.720">
    <property type="entry name" value="NAD(P)-binding Rossmann-like Domain"/>
    <property type="match status" value="1"/>
</dbReference>
<feature type="region of interest" description="Disordered" evidence="2">
    <location>
        <begin position="375"/>
        <end position="400"/>
    </location>
</feature>
<evidence type="ECO:0000256" key="1">
    <source>
        <dbReference type="ARBA" id="ARBA00022729"/>
    </source>
</evidence>
<feature type="compositionally biased region" description="Basic residues" evidence="2">
    <location>
        <begin position="386"/>
        <end position="400"/>
    </location>
</feature>
<comment type="caution">
    <text evidence="5">The sequence shown here is derived from an EMBL/GenBank/DDBJ whole genome shotgun (WGS) entry which is preliminary data.</text>
</comment>
<dbReference type="PANTHER" id="PTHR48079:SF6">
    <property type="entry name" value="NAD(P)-BINDING DOMAIN-CONTAINING PROTEIN-RELATED"/>
    <property type="match status" value="1"/>
</dbReference>
<sequence>MTTRRDFIKASLAAASLAALPVGAARRKPAKPVERKPGDPMSILVLGGTGFLGPHFVEAARAKGHKLTLFNRGKTNPERFAGDQYDDIEQLQGDRKTDMKALENKRTWDAVLDTSAYIPADVARSTKLLGDRVGQYLLVSTISVYAKMDTPNQDENAPLAQLANPNVTDVTGETYGGLKALCEAAALKQMPGKVTVVRPGLIVGPGDNTDRFTYWPARADRGGEILAPGTSMDPTQFIDVRDLAAFLLHLLDQKSFGTFNADAPAGKLTMGQLLDASQRAAGKTSTVTWVPADFLEKHDVSAWQDMPVWIPPVGEYAGFGRVSSAKAQAAGLTYRPLDVTTADTLAYWRALPGDRRANPKAGLSMAREAEVLQAWHKSIAPPKPKAPAKKKSTSKKKKKR</sequence>
<dbReference type="GO" id="GO:0005737">
    <property type="term" value="C:cytoplasm"/>
    <property type="evidence" value="ECO:0007669"/>
    <property type="project" value="TreeGrafter"/>
</dbReference>
<feature type="chain" id="PRO_5028918125" evidence="3">
    <location>
        <begin position="25"/>
        <end position="400"/>
    </location>
</feature>
<dbReference type="RefSeq" id="WP_156639476.1">
    <property type="nucleotide sequence ID" value="NZ_WOXT01000001.1"/>
</dbReference>
<evidence type="ECO:0000256" key="3">
    <source>
        <dbReference type="SAM" id="SignalP"/>
    </source>
</evidence>
<evidence type="ECO:0000259" key="4">
    <source>
        <dbReference type="Pfam" id="PF01370"/>
    </source>
</evidence>
<dbReference type="Proteomes" id="UP000479692">
    <property type="component" value="Unassembled WGS sequence"/>
</dbReference>
<feature type="signal peptide" evidence="3">
    <location>
        <begin position="1"/>
        <end position="24"/>
    </location>
</feature>
<evidence type="ECO:0000313" key="6">
    <source>
        <dbReference type="Proteomes" id="UP000479692"/>
    </source>
</evidence>
<dbReference type="NCBIfam" id="TIGR01409">
    <property type="entry name" value="TAT_signal_seq"/>
    <property type="match status" value="1"/>
</dbReference>
<dbReference type="InterPro" id="IPR001509">
    <property type="entry name" value="Epimerase_deHydtase"/>
</dbReference>
<protein>
    <submittedName>
        <fullName evidence="5">NAD-dependent epimerase/dehydratase family protein</fullName>
    </submittedName>
</protein>
<dbReference type="PANTHER" id="PTHR48079">
    <property type="entry name" value="PROTEIN YEEZ"/>
    <property type="match status" value="1"/>
</dbReference>
<gene>
    <name evidence="5" type="ORF">GN331_00660</name>
</gene>
<evidence type="ECO:0000256" key="2">
    <source>
        <dbReference type="SAM" id="MobiDB-lite"/>
    </source>
</evidence>
<dbReference type="GO" id="GO:0004029">
    <property type="term" value="F:aldehyde dehydrogenase (NAD+) activity"/>
    <property type="evidence" value="ECO:0007669"/>
    <property type="project" value="TreeGrafter"/>
</dbReference>
<dbReference type="EMBL" id="WOXT01000001">
    <property type="protein sequence ID" value="MUV12717.1"/>
    <property type="molecule type" value="Genomic_DNA"/>
</dbReference>
<dbReference type="InterPro" id="IPR006311">
    <property type="entry name" value="TAT_signal"/>
</dbReference>
<dbReference type="InterPro" id="IPR019546">
    <property type="entry name" value="TAT_signal_bac_arc"/>
</dbReference>
<dbReference type="InterPro" id="IPR051783">
    <property type="entry name" value="NAD(P)-dependent_oxidoreduct"/>
</dbReference>
<keyword evidence="1 3" id="KW-0732">Signal</keyword>